<dbReference type="PANTHER" id="PTHR34776">
    <property type="entry name" value="F17F16.3 PROTEIN"/>
    <property type="match status" value="1"/>
</dbReference>
<feature type="compositionally biased region" description="Basic and acidic residues" evidence="1">
    <location>
        <begin position="310"/>
        <end position="321"/>
    </location>
</feature>
<evidence type="ECO:0000313" key="2">
    <source>
        <dbReference type="EMBL" id="GAA97036.1"/>
    </source>
</evidence>
<feature type="compositionally biased region" description="Basic and acidic residues" evidence="1">
    <location>
        <begin position="330"/>
        <end position="342"/>
    </location>
</feature>
<proteinExistence type="predicted"/>
<keyword evidence="3" id="KW-1185">Reference proteome</keyword>
<dbReference type="AlphaFoldDB" id="G7E2H6"/>
<evidence type="ECO:0000313" key="3">
    <source>
        <dbReference type="Proteomes" id="UP000009131"/>
    </source>
</evidence>
<protein>
    <submittedName>
        <fullName evidence="2">Uncharacterized protein</fullName>
    </submittedName>
</protein>
<dbReference type="RefSeq" id="XP_014565333.1">
    <property type="nucleotide sequence ID" value="XM_014709847.1"/>
</dbReference>
<reference evidence="2 3" key="2">
    <citation type="journal article" date="2012" name="Open Biol.">
        <title>Characteristics of nucleosomes and linker DNA regions on the genome of the basidiomycete Mixia osmundae revealed by mono- and dinucleosome mapping.</title>
        <authorList>
            <person name="Nishida H."/>
            <person name="Kondo S."/>
            <person name="Matsumoto T."/>
            <person name="Suzuki Y."/>
            <person name="Yoshikawa H."/>
            <person name="Taylor T.D."/>
            <person name="Sugiyama J."/>
        </authorList>
    </citation>
    <scope>NUCLEOTIDE SEQUENCE [LARGE SCALE GENOMIC DNA]</scope>
    <source>
        <strain evidence="3">CBS 9802 / IAM 14324 / JCM 22182 / KY 12970</strain>
    </source>
</reference>
<feature type="region of interest" description="Disordered" evidence="1">
    <location>
        <begin position="308"/>
        <end position="351"/>
    </location>
</feature>
<feature type="compositionally biased region" description="Basic and acidic residues" evidence="1">
    <location>
        <begin position="35"/>
        <end position="56"/>
    </location>
</feature>
<name>G7E2H6_MIXOS</name>
<reference evidence="2 3" key="1">
    <citation type="journal article" date="2011" name="J. Gen. Appl. Microbiol.">
        <title>Draft genome sequencing of the enigmatic basidiomycete Mixia osmundae.</title>
        <authorList>
            <person name="Nishida H."/>
            <person name="Nagatsuka Y."/>
            <person name="Sugiyama J."/>
        </authorList>
    </citation>
    <scope>NUCLEOTIDE SEQUENCE [LARGE SCALE GENOMIC DNA]</scope>
    <source>
        <strain evidence="3">CBS 9802 / IAM 14324 / JCM 22182 / KY 12970</strain>
    </source>
</reference>
<accession>G7E2H6</accession>
<dbReference type="EMBL" id="BABT02000110">
    <property type="protein sequence ID" value="GAA97036.1"/>
    <property type="molecule type" value="Genomic_DNA"/>
</dbReference>
<dbReference type="STRING" id="764103.G7E2H6"/>
<organism evidence="2 3">
    <name type="scientific">Mixia osmundae (strain CBS 9802 / IAM 14324 / JCM 22182 / KY 12970)</name>
    <dbReference type="NCBI Taxonomy" id="764103"/>
    <lineage>
        <taxon>Eukaryota</taxon>
        <taxon>Fungi</taxon>
        <taxon>Dikarya</taxon>
        <taxon>Basidiomycota</taxon>
        <taxon>Pucciniomycotina</taxon>
        <taxon>Mixiomycetes</taxon>
        <taxon>Mixiales</taxon>
        <taxon>Mixiaceae</taxon>
        <taxon>Mixia</taxon>
    </lineage>
</organism>
<dbReference type="PANTHER" id="PTHR34776:SF1">
    <property type="entry name" value="F17F16.3 PROTEIN"/>
    <property type="match status" value="1"/>
</dbReference>
<dbReference type="OMA" id="GSWIVQS"/>
<feature type="region of interest" description="Disordered" evidence="1">
    <location>
        <begin position="1"/>
        <end position="80"/>
    </location>
</feature>
<dbReference type="Proteomes" id="UP000009131">
    <property type="component" value="Unassembled WGS sequence"/>
</dbReference>
<evidence type="ECO:0000256" key="1">
    <source>
        <dbReference type="SAM" id="MobiDB-lite"/>
    </source>
</evidence>
<dbReference type="OrthoDB" id="1028014at2759"/>
<sequence length="351" mass="38374">MSARDTVKPDGQATLFADKRGEVSMTPAKSSAKRPAKEPKSGSKKAKTEASTKAETAEDGEQASRTSRADVGEMDEQPAGTIEKGHIYFFYRPKVDDDDPKSLDDVSKFFVVLSPRQANDKDFRYYRSIDVGKKRLPDVDRPGQGALPKEIFWSCVMSAGSDYEALKAGLASSEYDTKTAGHRVQPSCRMAGRGNYSIHYVPSEKSDAPSQQKSYLNYITVVPDQLGEVQKSLGIKQESSILLQVKDPHQSAAGFQGLPEERRAKYPDELQALFKTKNRPANPTALLDYVGAELLLIASADKVEATVGEADAKELSKEADSAHSLGPSDAQRELHLDSKENPAEALEGDWT</sequence>
<dbReference type="eggNOG" id="ENOG502S2IV">
    <property type="taxonomic scope" value="Eukaryota"/>
</dbReference>
<dbReference type="HOGENOM" id="CLU_045837_1_0_1"/>
<comment type="caution">
    <text evidence="2">The sequence shown here is derived from an EMBL/GenBank/DDBJ whole genome shotgun (WGS) entry which is preliminary data.</text>
</comment>
<dbReference type="InParanoid" id="G7E2H6"/>
<gene>
    <name evidence="2" type="primary">Mo03711</name>
    <name evidence="2" type="ORF">E5Q_03711</name>
</gene>